<gene>
    <name evidence="2" type="ORF">Lsan_1787</name>
</gene>
<evidence type="ECO:0000313" key="3">
    <source>
        <dbReference type="Proteomes" id="UP000054703"/>
    </source>
</evidence>
<accession>A0A0W0Z0J2</accession>
<comment type="caution">
    <text evidence="2">The sequence shown here is derived from an EMBL/GenBank/DDBJ whole genome shotgun (WGS) entry which is preliminary data.</text>
</comment>
<organism evidence="2 3">
    <name type="scientific">Legionella santicrucis</name>
    <dbReference type="NCBI Taxonomy" id="45074"/>
    <lineage>
        <taxon>Bacteria</taxon>
        <taxon>Pseudomonadati</taxon>
        <taxon>Pseudomonadota</taxon>
        <taxon>Gammaproteobacteria</taxon>
        <taxon>Legionellales</taxon>
        <taxon>Legionellaceae</taxon>
        <taxon>Legionella</taxon>
    </lineage>
</organism>
<dbReference type="InterPro" id="IPR047675">
    <property type="entry name" value="Putative_zinc-bd"/>
</dbReference>
<dbReference type="PATRIC" id="fig|45074.5.peg.1901"/>
<dbReference type="NCBIfam" id="NF041373">
    <property type="entry name" value="HGG_STG"/>
    <property type="match status" value="1"/>
</dbReference>
<dbReference type="EMBL" id="LNYU01000035">
    <property type="protein sequence ID" value="KTD62650.1"/>
    <property type="molecule type" value="Genomic_DNA"/>
</dbReference>
<sequence>MPFLAGYAWGRTVLLAETPKETRKNRGICGAKTRQGTPCKAPPVWDIAVDKAINGRCKLHGGLSTGPLTEEGREAIRASNKRRVKEN</sequence>
<evidence type="ECO:0000256" key="1">
    <source>
        <dbReference type="SAM" id="MobiDB-lite"/>
    </source>
</evidence>
<evidence type="ECO:0000313" key="2">
    <source>
        <dbReference type="EMBL" id="KTD62650.1"/>
    </source>
</evidence>
<proteinExistence type="predicted"/>
<reference evidence="2 3" key="1">
    <citation type="submission" date="2015-11" db="EMBL/GenBank/DDBJ databases">
        <title>Genomic analysis of 38 Legionella species identifies large and diverse effector repertoires.</title>
        <authorList>
            <person name="Burstein D."/>
            <person name="Amaro F."/>
            <person name="Zusman T."/>
            <person name="Lifshitz Z."/>
            <person name="Cohen O."/>
            <person name="Gilbert J.A."/>
            <person name="Pupko T."/>
            <person name="Shuman H.A."/>
            <person name="Segal G."/>
        </authorList>
    </citation>
    <scope>NUCLEOTIDE SEQUENCE [LARGE SCALE GENOMIC DNA]</scope>
    <source>
        <strain evidence="2 3">SC-63-C7</strain>
    </source>
</reference>
<name>A0A0W0Z0J2_9GAMM</name>
<protein>
    <submittedName>
        <fullName evidence="2">Uncharacterized protein</fullName>
    </submittedName>
</protein>
<feature type="region of interest" description="Disordered" evidence="1">
    <location>
        <begin position="68"/>
        <end position="87"/>
    </location>
</feature>
<keyword evidence="3" id="KW-1185">Reference proteome</keyword>
<dbReference type="AlphaFoldDB" id="A0A0W0Z0J2"/>
<dbReference type="STRING" id="45074.Lsan_1787"/>
<dbReference type="Proteomes" id="UP000054703">
    <property type="component" value="Unassembled WGS sequence"/>
</dbReference>
<dbReference type="RefSeq" id="WP_202814626.1">
    <property type="nucleotide sequence ID" value="NZ_CAAAIH010000042.1"/>
</dbReference>